<name>E6ZVL2_SPORE</name>
<dbReference type="EMBL" id="FQ311443">
    <property type="protein sequence ID" value="CBQ71330.1"/>
    <property type="molecule type" value="Genomic_DNA"/>
</dbReference>
<evidence type="ECO:0000313" key="2">
    <source>
        <dbReference type="EMBL" id="CBQ71330.1"/>
    </source>
</evidence>
<feature type="compositionally biased region" description="Polar residues" evidence="1">
    <location>
        <begin position="154"/>
        <end position="167"/>
    </location>
</feature>
<feature type="region of interest" description="Disordered" evidence="1">
    <location>
        <begin position="93"/>
        <end position="131"/>
    </location>
</feature>
<sequence length="738" mass="81045">MSFSSALQSLRLPAARSVVTRQLCRVAPVAPSSGSRASSSSSNSSSTSRPHAPHGHVDQGIAGPSRCFCTSHRRAKASELPLEELHYQSSLDSYRPDQLPTTSDFWQPHESSSRSLAPATRKQPRHAQHHNLESAPSIRALFLDSHSEHLQNDATSCNDFFTPSVRQRTGPEVANSEPPPATESNTAASIPPPTYIDSLSPERRNALEDRVRLLLRSGEHSMPALCADFRDCSAHEREQICCHILSQCIKEAQDARVVWDLCRSWPSTQDDVAEAGPARTMLRRMQGDTLYRCVNYLHAAGLTRQAAMLIGDVRLRTSQSRYLLERLIYEFKLPSTLNAKRHDSTDLSTPTLPPSSTTATSFAAADARIAVREMCDAMTGLLADGVSFKRRVVNRMLKLLCLTKARSRVVRLMRAAQRRAQIEALSADAGRHGGLRAAGGFSRLRADEVKPPQVVSTKTMEEAMRVLCGQDSTGARVAYELLCVLDAAHRTPAMYDVLMTRYGNAATALPESDGGYRTVDEQLWQDILDRGGPTLHTISARIACHTRKRRLDLIRSDLALARSLRLGGMHDLSAPAQLGIVRCAIEAGCLLAGFRYASSLISASRDAAFHSHVVTTLLRAAQHIHLAPAPAPASSTPSRAQLLKRFMRHFSHLHAKHAELRTGVRELELFVALMETHQAWIETATLWNMLRVVGGHLGGGDARVGAVLEAFGRVFDARGERESAREIRGLIGRLSAEK</sequence>
<proteinExistence type="predicted"/>
<protein>
    <submittedName>
        <fullName evidence="2">Uncharacterized protein</fullName>
    </submittedName>
</protein>
<feature type="region of interest" description="Disordered" evidence="1">
    <location>
        <begin position="154"/>
        <end position="202"/>
    </location>
</feature>
<keyword evidence="3" id="KW-1185">Reference proteome</keyword>
<gene>
    <name evidence="2" type="ORF">sr16678</name>
</gene>
<feature type="region of interest" description="Disordered" evidence="1">
    <location>
        <begin position="28"/>
        <end position="63"/>
    </location>
</feature>
<evidence type="ECO:0000256" key="1">
    <source>
        <dbReference type="SAM" id="MobiDB-lite"/>
    </source>
</evidence>
<feature type="compositionally biased region" description="Low complexity" evidence="1">
    <location>
        <begin position="32"/>
        <end position="48"/>
    </location>
</feature>
<feature type="compositionally biased region" description="Polar residues" evidence="1">
    <location>
        <begin position="99"/>
        <end position="115"/>
    </location>
</feature>
<accession>E6ZVL2</accession>
<dbReference type="VEuPathDB" id="FungiDB:sr16678"/>
<dbReference type="HOGENOM" id="CLU_376056_0_0_1"/>
<evidence type="ECO:0000313" key="3">
    <source>
        <dbReference type="Proteomes" id="UP000008867"/>
    </source>
</evidence>
<dbReference type="eggNOG" id="ENOG502TFD8">
    <property type="taxonomic scope" value="Eukaryota"/>
</dbReference>
<dbReference type="Proteomes" id="UP000008867">
    <property type="component" value="Chromosome 21"/>
</dbReference>
<reference evidence="2 3" key="1">
    <citation type="journal article" date="2010" name="Science">
        <title>Pathogenicity determinants in smut fungi revealed by genome comparison.</title>
        <authorList>
            <person name="Schirawski J."/>
            <person name="Mannhaupt G."/>
            <person name="Muench K."/>
            <person name="Brefort T."/>
            <person name="Schipper K."/>
            <person name="Doehlemann G."/>
            <person name="Di Stasio M."/>
            <person name="Roessel N."/>
            <person name="Mendoza-Mendoza A."/>
            <person name="Pester D."/>
            <person name="Mueller O."/>
            <person name="Winterberg B."/>
            <person name="Meyer E."/>
            <person name="Ghareeb H."/>
            <person name="Wollenberg T."/>
            <person name="Muensterkoetter M."/>
            <person name="Wong P."/>
            <person name="Walter M."/>
            <person name="Stukenbrock E."/>
            <person name="Gueldener U."/>
            <person name="Kahmann R."/>
        </authorList>
    </citation>
    <scope>NUCLEOTIDE SEQUENCE [LARGE SCALE GENOMIC DNA]</scope>
    <source>
        <strain evidence="3">SRZ2</strain>
    </source>
</reference>
<dbReference type="AlphaFoldDB" id="E6ZVL2"/>
<dbReference type="OrthoDB" id="2550309at2759"/>
<organism evidence="2 3">
    <name type="scientific">Sporisorium reilianum (strain SRZ2)</name>
    <name type="common">Maize head smut fungus</name>
    <dbReference type="NCBI Taxonomy" id="999809"/>
    <lineage>
        <taxon>Eukaryota</taxon>
        <taxon>Fungi</taxon>
        <taxon>Dikarya</taxon>
        <taxon>Basidiomycota</taxon>
        <taxon>Ustilaginomycotina</taxon>
        <taxon>Ustilaginomycetes</taxon>
        <taxon>Ustilaginales</taxon>
        <taxon>Ustilaginaceae</taxon>
        <taxon>Sporisorium</taxon>
    </lineage>
</organism>